<sequence>MTITLAWVTTVPGSFWNWLDALRACSSGSSLVHITSWLGRFIPLLESPRPLGFCWACHLDIRQSRRDAEPSVDASKMIFSGPNTPVKGADLGIYGGGMGPNYSSVHLTIPEGCQIDQRTDFEGTSPRNRQLHCK</sequence>
<accession>S8BDB2</accession>
<evidence type="ECO:0000313" key="1">
    <source>
        <dbReference type="EMBL" id="EPS32962.1"/>
    </source>
</evidence>
<organism evidence="1 2">
    <name type="scientific">Penicillium oxalicum (strain 114-2 / CGMCC 5302)</name>
    <name type="common">Penicillium decumbens</name>
    <dbReference type="NCBI Taxonomy" id="933388"/>
    <lineage>
        <taxon>Eukaryota</taxon>
        <taxon>Fungi</taxon>
        <taxon>Dikarya</taxon>
        <taxon>Ascomycota</taxon>
        <taxon>Pezizomycotina</taxon>
        <taxon>Eurotiomycetes</taxon>
        <taxon>Eurotiomycetidae</taxon>
        <taxon>Eurotiales</taxon>
        <taxon>Aspergillaceae</taxon>
        <taxon>Penicillium</taxon>
    </lineage>
</organism>
<proteinExistence type="predicted"/>
<protein>
    <submittedName>
        <fullName evidence="1">Uncharacterized protein</fullName>
    </submittedName>
</protein>
<dbReference type="HOGENOM" id="CLU_1896938_0_0_1"/>
<name>S8BDB2_PENO1</name>
<dbReference type="Proteomes" id="UP000019376">
    <property type="component" value="Unassembled WGS sequence"/>
</dbReference>
<keyword evidence="2" id="KW-1185">Reference proteome</keyword>
<gene>
    <name evidence="1" type="ORF">PDE_07923</name>
</gene>
<dbReference type="EMBL" id="KB644414">
    <property type="protein sequence ID" value="EPS32962.1"/>
    <property type="molecule type" value="Genomic_DNA"/>
</dbReference>
<reference evidence="1 2" key="1">
    <citation type="journal article" date="2013" name="PLoS ONE">
        <title>Genomic and secretomic analyses reveal unique features of the lignocellulolytic enzyme system of Penicillium decumbens.</title>
        <authorList>
            <person name="Liu G."/>
            <person name="Zhang L."/>
            <person name="Wei X."/>
            <person name="Zou G."/>
            <person name="Qin Y."/>
            <person name="Ma L."/>
            <person name="Li J."/>
            <person name="Zheng H."/>
            <person name="Wang S."/>
            <person name="Wang C."/>
            <person name="Xun L."/>
            <person name="Zhao G.-P."/>
            <person name="Zhou Z."/>
            <person name="Qu Y."/>
        </authorList>
    </citation>
    <scope>NUCLEOTIDE SEQUENCE [LARGE SCALE GENOMIC DNA]</scope>
    <source>
        <strain evidence="2">114-2 / CGMCC 5302</strain>
    </source>
</reference>
<evidence type="ECO:0000313" key="2">
    <source>
        <dbReference type="Proteomes" id="UP000019376"/>
    </source>
</evidence>
<dbReference type="AlphaFoldDB" id="S8BDB2"/>